<protein>
    <recommendedName>
        <fullName evidence="7">Major facilitator superfamily (MFS) profile domain-containing protein</fullName>
    </recommendedName>
</protein>
<dbReference type="EMBL" id="QJNS01000714">
    <property type="protein sequence ID" value="RYO74901.1"/>
    <property type="molecule type" value="Genomic_DNA"/>
</dbReference>
<dbReference type="Gene3D" id="1.20.1720.10">
    <property type="entry name" value="Multidrug resistance protein D"/>
    <property type="match status" value="1"/>
</dbReference>
<evidence type="ECO:0000313" key="5">
    <source>
        <dbReference type="EMBL" id="RYO74901.1"/>
    </source>
</evidence>
<accession>A0ABY0GVI9</accession>
<evidence type="ECO:0000256" key="4">
    <source>
        <dbReference type="ARBA" id="ARBA00023136"/>
    </source>
</evidence>
<keyword evidence="4" id="KW-0472">Membrane</keyword>
<gene>
    <name evidence="5" type="ORF">DL762_010276</name>
</gene>
<evidence type="ECO:0000256" key="3">
    <source>
        <dbReference type="ARBA" id="ARBA00022989"/>
    </source>
</evidence>
<evidence type="ECO:0000256" key="1">
    <source>
        <dbReference type="ARBA" id="ARBA00004141"/>
    </source>
</evidence>
<keyword evidence="2" id="KW-0812">Transmembrane</keyword>
<comment type="caution">
    <text evidence="5">The sequence shown here is derived from an EMBL/GenBank/DDBJ whole genome shotgun (WGS) entry which is preliminary data.</text>
</comment>
<dbReference type="SUPFAM" id="SSF103473">
    <property type="entry name" value="MFS general substrate transporter"/>
    <property type="match status" value="1"/>
</dbReference>
<keyword evidence="6" id="KW-1185">Reference proteome</keyword>
<evidence type="ECO:0008006" key="7">
    <source>
        <dbReference type="Google" id="ProtNLM"/>
    </source>
</evidence>
<evidence type="ECO:0000313" key="6">
    <source>
        <dbReference type="Proteomes" id="UP000294003"/>
    </source>
</evidence>
<dbReference type="PANTHER" id="PTHR23502">
    <property type="entry name" value="MAJOR FACILITATOR SUPERFAMILY"/>
    <property type="match status" value="1"/>
</dbReference>
<reference evidence="5 6" key="1">
    <citation type="submission" date="2018-06" db="EMBL/GenBank/DDBJ databases">
        <title>Complete Genomes of Monosporascus.</title>
        <authorList>
            <person name="Robinson A.J."/>
            <person name="Natvig D.O."/>
        </authorList>
    </citation>
    <scope>NUCLEOTIDE SEQUENCE [LARGE SCALE GENOMIC DNA]</scope>
    <source>
        <strain evidence="5 6">CBS 609.92</strain>
    </source>
</reference>
<dbReference type="InterPro" id="IPR036259">
    <property type="entry name" value="MFS_trans_sf"/>
</dbReference>
<proteinExistence type="predicted"/>
<dbReference type="PANTHER" id="PTHR23502:SF59">
    <property type="entry name" value="MULTIDRUG TRANSPORTER, PUTATIVE (AFU_ORTHOLOGUE AFUA_1G10370)-RELATED"/>
    <property type="match status" value="1"/>
</dbReference>
<name>A0ABY0GVI9_9PEZI</name>
<evidence type="ECO:0000256" key="2">
    <source>
        <dbReference type="ARBA" id="ARBA00022692"/>
    </source>
</evidence>
<comment type="subcellular location">
    <subcellularLocation>
        <location evidence="1">Membrane</location>
        <topology evidence="1">Multi-pass membrane protein</topology>
    </subcellularLocation>
</comment>
<keyword evidence="3" id="KW-1133">Transmembrane helix</keyword>
<organism evidence="5 6">
    <name type="scientific">Monosporascus cannonballus</name>
    <dbReference type="NCBI Taxonomy" id="155416"/>
    <lineage>
        <taxon>Eukaryota</taxon>
        <taxon>Fungi</taxon>
        <taxon>Dikarya</taxon>
        <taxon>Ascomycota</taxon>
        <taxon>Pezizomycotina</taxon>
        <taxon>Sordariomycetes</taxon>
        <taxon>Xylariomycetidae</taxon>
        <taxon>Xylariales</taxon>
        <taxon>Xylariales incertae sedis</taxon>
        <taxon>Monosporascus</taxon>
    </lineage>
</organism>
<dbReference type="Proteomes" id="UP000294003">
    <property type="component" value="Unassembled WGS sequence"/>
</dbReference>
<sequence length="88" mass="9507">MVCYGITIAAAPTLGPIIGGAFIASGRGWRWTEYLTGIVMMAQFALDALWLDESHADVLLTRKAHRLRRSTGNFALHAKVGRPAPLSA</sequence>